<dbReference type="GO" id="GO:0008265">
    <property type="term" value="F:molybdenum cofactor sulfurtransferase activity"/>
    <property type="evidence" value="ECO:0007669"/>
    <property type="project" value="TreeGrafter"/>
</dbReference>
<reference evidence="2 3" key="1">
    <citation type="submission" date="2013-05" db="EMBL/GenBank/DDBJ databases">
        <title>Draft genome of the parasitic nematode Anyclostoma ceylanicum.</title>
        <authorList>
            <person name="Mitreva M."/>
        </authorList>
    </citation>
    <scope>NUCLEOTIDE SEQUENCE [LARGE SCALE GENOMIC DNA]</scope>
</reference>
<feature type="domain" description="Molybdenum cofactor sulfurase middle" evidence="1">
    <location>
        <begin position="339"/>
        <end position="455"/>
    </location>
</feature>
<dbReference type="EMBL" id="KE124779">
    <property type="protein sequence ID" value="EPB80494.1"/>
    <property type="molecule type" value="Genomic_DNA"/>
</dbReference>
<dbReference type="SUPFAM" id="SSF53383">
    <property type="entry name" value="PLP-dependent transferases"/>
    <property type="match status" value="1"/>
</dbReference>
<dbReference type="AlphaFoldDB" id="A0A0D6M8L2"/>
<dbReference type="Gene3D" id="3.40.640.10">
    <property type="entry name" value="Type I PLP-dependent aspartate aminotransferase-like (Major domain)"/>
    <property type="match status" value="1"/>
</dbReference>
<evidence type="ECO:0000313" key="2">
    <source>
        <dbReference type="EMBL" id="EPB80494.1"/>
    </source>
</evidence>
<dbReference type="InterPro" id="IPR015424">
    <property type="entry name" value="PyrdxlP-dep_Trfase"/>
</dbReference>
<organism evidence="2 3">
    <name type="scientific">Ancylostoma ceylanicum</name>
    <dbReference type="NCBI Taxonomy" id="53326"/>
    <lineage>
        <taxon>Eukaryota</taxon>
        <taxon>Metazoa</taxon>
        <taxon>Ecdysozoa</taxon>
        <taxon>Nematoda</taxon>
        <taxon>Chromadorea</taxon>
        <taxon>Rhabditida</taxon>
        <taxon>Rhabditina</taxon>
        <taxon>Rhabditomorpha</taxon>
        <taxon>Strongyloidea</taxon>
        <taxon>Ancylostomatidae</taxon>
        <taxon>Ancylostomatinae</taxon>
        <taxon>Ancylostoma</taxon>
    </lineage>
</organism>
<keyword evidence="3" id="KW-1185">Reference proteome</keyword>
<dbReference type="Proteomes" id="UP000054495">
    <property type="component" value="Unassembled WGS sequence"/>
</dbReference>
<dbReference type="SUPFAM" id="SSF141673">
    <property type="entry name" value="MOSC N-terminal domain-like"/>
    <property type="match status" value="1"/>
</dbReference>
<dbReference type="PANTHER" id="PTHR14237:SF80">
    <property type="entry name" value="MOLYBDENUM COFACTOR SULFURASE"/>
    <property type="match status" value="1"/>
</dbReference>
<dbReference type="InterPro" id="IPR015421">
    <property type="entry name" value="PyrdxlP-dep_Trfase_major"/>
</dbReference>
<dbReference type="InterPro" id="IPR005303">
    <property type="entry name" value="MOCOS_middle"/>
</dbReference>
<name>A0A0D6M8L2_9BILA</name>
<dbReference type="Pfam" id="PF03476">
    <property type="entry name" value="MOSC_N"/>
    <property type="match status" value="1"/>
</dbReference>
<accession>A0A0D6M8L2</accession>
<dbReference type="GO" id="GO:0043545">
    <property type="term" value="P:molybdopterin cofactor metabolic process"/>
    <property type="evidence" value="ECO:0007669"/>
    <property type="project" value="TreeGrafter"/>
</dbReference>
<evidence type="ECO:0000313" key="3">
    <source>
        <dbReference type="Proteomes" id="UP000054495"/>
    </source>
</evidence>
<proteinExistence type="predicted"/>
<evidence type="ECO:0000259" key="1">
    <source>
        <dbReference type="Pfam" id="PF03476"/>
    </source>
</evidence>
<protein>
    <submittedName>
        <fullName evidence="2">MOSC beta barrel domain protein</fullName>
    </submittedName>
</protein>
<dbReference type="PANTHER" id="PTHR14237">
    <property type="entry name" value="MOLYBDOPTERIN COFACTOR SULFURASE MOSC"/>
    <property type="match status" value="1"/>
</dbReference>
<gene>
    <name evidence="2" type="ORF">ANCCEY_00391</name>
</gene>
<sequence length="543" mass="60461">MVLEHFDVTNEQYAVVFTANATHALQLVADCFIFGENTSPALGIGSVAQHAGPTFAYMRDSHNSVVGMREIVKERVNNILCLDNIEDQLLAQNGDCRGPAATEHGLFAMTAMSNFCGRKYDLSVVEHLQQRDATHRLKPRAFAGGTVSQMLIDEFHSVLRDKVEERFEHGTLNYYAICALTKGFADLNRYGSWFIKDATIDTLDQPKCVIPGGIQAINEITMRIAKAAYEMLIQKTHWNGRPAVKIYGWCEPAQQGPIVTFNLLRDDGSYTGYSEKGKECGDTKDVIDGRPTGAVRISFGRQSTIEDVLVLEQMIDYCFLGAQPSIDINHPLKIEQYSATISRLIVYPVKSCRGIDLERSHLTKTGLQYDRVFMIECCGTTLTQKRHEKMCKIVTKIDEPTAMLSLYNADDPLSSVELPLFTFQKSLHTGIVCLTNVQTSECAAAASTWVTTILGLSDCKLRRVAQDSSKSLSNEAPYLVVNEASIKILADVVVVRGIPPFLEDTAKYMSIDGFRFEMTFGIYVKQIGDKTGEIHRNSTVHFE</sequence>